<organism evidence="2 3">
    <name type="scientific">Nicrophorus vespilloides</name>
    <name type="common">Boreal carrion beetle</name>
    <dbReference type="NCBI Taxonomy" id="110193"/>
    <lineage>
        <taxon>Eukaryota</taxon>
        <taxon>Metazoa</taxon>
        <taxon>Ecdysozoa</taxon>
        <taxon>Arthropoda</taxon>
        <taxon>Hexapoda</taxon>
        <taxon>Insecta</taxon>
        <taxon>Pterygota</taxon>
        <taxon>Neoptera</taxon>
        <taxon>Endopterygota</taxon>
        <taxon>Coleoptera</taxon>
        <taxon>Polyphaga</taxon>
        <taxon>Staphyliniformia</taxon>
        <taxon>Silphidae</taxon>
        <taxon>Nicrophorinae</taxon>
        <taxon>Nicrophorus</taxon>
    </lineage>
</organism>
<dbReference type="GeneID" id="108556531"/>
<keyword evidence="2" id="KW-1185">Reference proteome</keyword>
<dbReference type="Proteomes" id="UP000695000">
    <property type="component" value="Unplaced"/>
</dbReference>
<accession>A0ABM1M0S1</accession>
<keyword evidence="1" id="KW-0732">Signal</keyword>
<gene>
    <name evidence="3" type="primary">LOC108556531</name>
</gene>
<evidence type="ECO:0000313" key="2">
    <source>
        <dbReference type="Proteomes" id="UP000695000"/>
    </source>
</evidence>
<proteinExistence type="predicted"/>
<evidence type="ECO:0000313" key="3">
    <source>
        <dbReference type="RefSeq" id="XP_017768171.1"/>
    </source>
</evidence>
<dbReference type="RefSeq" id="XP_017768171.1">
    <property type="nucleotide sequence ID" value="XM_017912682.1"/>
</dbReference>
<evidence type="ECO:0000256" key="1">
    <source>
        <dbReference type="SAM" id="SignalP"/>
    </source>
</evidence>
<feature type="chain" id="PRO_5046844043" evidence="1">
    <location>
        <begin position="21"/>
        <end position="244"/>
    </location>
</feature>
<name>A0ABM1M0S1_NICVS</name>
<reference evidence="3" key="1">
    <citation type="submission" date="2025-08" db="UniProtKB">
        <authorList>
            <consortium name="RefSeq"/>
        </authorList>
    </citation>
    <scope>IDENTIFICATION</scope>
    <source>
        <tissue evidence="3">Whole Larva</tissue>
    </source>
</reference>
<feature type="signal peptide" evidence="1">
    <location>
        <begin position="1"/>
        <end position="20"/>
    </location>
</feature>
<sequence length="244" mass="26180">MSIKFAVVFLAFFAYQGVFASPAEVLTFGIGEQIEKALEKLKIVIQVSIDKAVEDLNNVLGKIEEKGEELIELIKINIDQVVGEAGKQIQKLVEDAHELSVDVKECVKDSDEDLEKLVKGLLESAVKCVTDKVNEATGIIVEAIEEVKNYVNIIGGLDEDVKMCGTGFRAIRCLGEVLADVTKATINLPVEISKKVTEITALVSGLEAAMIQCATNIGIDATGQAGSIVIDVGECVADNIKDSQ</sequence>
<protein>
    <submittedName>
        <fullName evidence="3">Uncharacterized protein LOC108556531</fullName>
    </submittedName>
</protein>